<name>A0A8T0NQI6_PANVG</name>
<keyword evidence="2" id="KW-0812">Transmembrane</keyword>
<feature type="compositionally biased region" description="Pro residues" evidence="1">
    <location>
        <begin position="26"/>
        <end position="35"/>
    </location>
</feature>
<gene>
    <name evidence="3" type="ORF">PVAP13_9KG314671</name>
</gene>
<protein>
    <submittedName>
        <fullName evidence="3">Uncharacterized protein</fullName>
    </submittedName>
</protein>
<organism evidence="3 4">
    <name type="scientific">Panicum virgatum</name>
    <name type="common">Blackwell switchgrass</name>
    <dbReference type="NCBI Taxonomy" id="38727"/>
    <lineage>
        <taxon>Eukaryota</taxon>
        <taxon>Viridiplantae</taxon>
        <taxon>Streptophyta</taxon>
        <taxon>Embryophyta</taxon>
        <taxon>Tracheophyta</taxon>
        <taxon>Spermatophyta</taxon>
        <taxon>Magnoliopsida</taxon>
        <taxon>Liliopsida</taxon>
        <taxon>Poales</taxon>
        <taxon>Poaceae</taxon>
        <taxon>PACMAD clade</taxon>
        <taxon>Panicoideae</taxon>
        <taxon>Panicodae</taxon>
        <taxon>Paniceae</taxon>
        <taxon>Panicinae</taxon>
        <taxon>Panicum</taxon>
        <taxon>Panicum sect. Hiantes</taxon>
    </lineage>
</organism>
<dbReference type="AlphaFoldDB" id="A0A8T0NQI6"/>
<accession>A0A8T0NQI6</accession>
<evidence type="ECO:0000313" key="3">
    <source>
        <dbReference type="EMBL" id="KAG2550825.1"/>
    </source>
</evidence>
<sequence>MGSRSHDPARTAPRPASSNPFLGLAPPRPARPPPDSAIHELLPSHPPPPPSRLLPLLPASTHRHLRRPHPTRLLLARPRHQPGVPSRRRRATVPFPLAAVSAPPRSNLARALAPSAHSAGFRFGSWRKAGSFSRPGLPRPERAGNGGNGAVFGPLLLAPIRCTGGIFFIFFLSFISSLFLVLFHAPSISLSAMLEAAADCDDRIFPLKN</sequence>
<evidence type="ECO:0000256" key="1">
    <source>
        <dbReference type="SAM" id="MobiDB-lite"/>
    </source>
</evidence>
<keyword evidence="2" id="KW-0472">Membrane</keyword>
<dbReference type="EMBL" id="CM029053">
    <property type="protein sequence ID" value="KAG2550825.1"/>
    <property type="molecule type" value="Genomic_DNA"/>
</dbReference>
<evidence type="ECO:0000313" key="4">
    <source>
        <dbReference type="Proteomes" id="UP000823388"/>
    </source>
</evidence>
<reference evidence="3" key="1">
    <citation type="submission" date="2020-05" db="EMBL/GenBank/DDBJ databases">
        <title>WGS assembly of Panicum virgatum.</title>
        <authorList>
            <person name="Lovell J.T."/>
            <person name="Jenkins J."/>
            <person name="Shu S."/>
            <person name="Juenger T.E."/>
            <person name="Schmutz J."/>
        </authorList>
    </citation>
    <scope>NUCLEOTIDE SEQUENCE</scope>
    <source>
        <strain evidence="3">AP13</strain>
    </source>
</reference>
<comment type="caution">
    <text evidence="3">The sequence shown here is derived from an EMBL/GenBank/DDBJ whole genome shotgun (WGS) entry which is preliminary data.</text>
</comment>
<keyword evidence="2" id="KW-1133">Transmembrane helix</keyword>
<feature type="transmembrane region" description="Helical" evidence="2">
    <location>
        <begin position="164"/>
        <end position="183"/>
    </location>
</feature>
<feature type="compositionally biased region" description="Basic residues" evidence="1">
    <location>
        <begin position="61"/>
        <end position="70"/>
    </location>
</feature>
<evidence type="ECO:0000256" key="2">
    <source>
        <dbReference type="SAM" id="Phobius"/>
    </source>
</evidence>
<feature type="region of interest" description="Disordered" evidence="1">
    <location>
        <begin position="1"/>
        <end position="90"/>
    </location>
</feature>
<dbReference type="Proteomes" id="UP000823388">
    <property type="component" value="Chromosome 9K"/>
</dbReference>
<keyword evidence="4" id="KW-1185">Reference proteome</keyword>
<proteinExistence type="predicted"/>